<evidence type="ECO:0000256" key="1">
    <source>
        <dbReference type="ARBA" id="ARBA00006484"/>
    </source>
</evidence>
<dbReference type="Pfam" id="PF00106">
    <property type="entry name" value="adh_short"/>
    <property type="match status" value="1"/>
</dbReference>
<evidence type="ECO:0000259" key="4">
    <source>
        <dbReference type="SMART" id="SM00822"/>
    </source>
</evidence>
<feature type="domain" description="Ketoreductase" evidence="4">
    <location>
        <begin position="7"/>
        <end position="186"/>
    </location>
</feature>
<dbReference type="GO" id="GO:0016491">
    <property type="term" value="F:oxidoreductase activity"/>
    <property type="evidence" value="ECO:0007669"/>
    <property type="project" value="UniProtKB-KW"/>
</dbReference>
<reference evidence="5 6" key="1">
    <citation type="journal article" date="2011" name="Stand. Genomic Sci.">
        <title>Complete genome sequence of Parvibaculum lavamentivorans type strain (DS-1(T)).</title>
        <authorList>
            <person name="Schleheck D."/>
            <person name="Weiss M."/>
            <person name="Pitluck S."/>
            <person name="Bruce D."/>
            <person name="Land M.L."/>
            <person name="Han S."/>
            <person name="Saunders E."/>
            <person name="Tapia R."/>
            <person name="Detter C."/>
            <person name="Brettin T."/>
            <person name="Han J."/>
            <person name="Woyke T."/>
            <person name="Goodwin L."/>
            <person name="Pennacchio L."/>
            <person name="Nolan M."/>
            <person name="Cook A.M."/>
            <person name="Kjelleberg S."/>
            <person name="Thomas T."/>
        </authorList>
    </citation>
    <scope>NUCLEOTIDE SEQUENCE [LARGE SCALE GENOMIC DNA]</scope>
    <source>
        <strain evidence="6">DS-1 / DSM 13023 / NCIMB 13966</strain>
    </source>
</reference>
<evidence type="ECO:0000313" key="6">
    <source>
        <dbReference type="Proteomes" id="UP000006377"/>
    </source>
</evidence>
<evidence type="ECO:0000256" key="2">
    <source>
        <dbReference type="ARBA" id="ARBA00023002"/>
    </source>
</evidence>
<dbReference type="FunFam" id="3.40.50.720:FF:000173">
    <property type="entry name" value="3-oxoacyl-[acyl-carrier protein] reductase"/>
    <property type="match status" value="1"/>
</dbReference>
<dbReference type="PRINTS" id="PR00080">
    <property type="entry name" value="SDRFAMILY"/>
</dbReference>
<name>A7HPE8_PARL1</name>
<keyword evidence="2" id="KW-0560">Oxidoreductase</keyword>
<dbReference type="InterPro" id="IPR002347">
    <property type="entry name" value="SDR_fam"/>
</dbReference>
<dbReference type="HOGENOM" id="CLU_010194_1_3_5"/>
<dbReference type="PROSITE" id="PS00061">
    <property type="entry name" value="ADH_SHORT"/>
    <property type="match status" value="1"/>
</dbReference>
<dbReference type="SMART" id="SM00822">
    <property type="entry name" value="PKS_KR"/>
    <property type="match status" value="1"/>
</dbReference>
<gene>
    <name evidence="5" type="ordered locus">Plav_0158</name>
</gene>
<accession>A7HPE8</accession>
<organism evidence="5 6">
    <name type="scientific">Parvibaculum lavamentivorans (strain DS-1 / DSM 13023 / NCIMB 13966)</name>
    <dbReference type="NCBI Taxonomy" id="402881"/>
    <lineage>
        <taxon>Bacteria</taxon>
        <taxon>Pseudomonadati</taxon>
        <taxon>Pseudomonadota</taxon>
        <taxon>Alphaproteobacteria</taxon>
        <taxon>Hyphomicrobiales</taxon>
        <taxon>Parvibaculaceae</taxon>
        <taxon>Parvibaculum</taxon>
    </lineage>
</organism>
<protein>
    <submittedName>
        <fullName evidence="5">Short-chain dehydrogenase/reductase SDR</fullName>
    </submittedName>
</protein>
<dbReference type="PANTHER" id="PTHR42879:SF2">
    <property type="entry name" value="3-OXOACYL-[ACYL-CARRIER-PROTEIN] REDUCTASE FABG"/>
    <property type="match status" value="1"/>
</dbReference>
<dbReference type="eggNOG" id="COG1028">
    <property type="taxonomic scope" value="Bacteria"/>
</dbReference>
<sequence>MSKLEGKVALVSGSGRGIGRALAVKLASEGARVVVNDMDKDPAAETVEAIRAAGGEAVACVGSVTEADFGDRFVKTALDTWGGLDIIVNNAGYTWDNVIQKMSDEQFQAMLDVHLAAPFRILRAAAEPIRVFAKKEAQEGREVFRKVVNISSVAGLGGNTGQVSYSSAKAGLVGMTKTMSKEWGRYKVNVNCVAFGFIRTRLTQPLTGEGASIDVEGRKIAVGVQPAFIDAMEKQMIPIGRAGTPEEAADGVYLFCAPESNYISGQVIVVGGGVSM</sequence>
<dbReference type="PRINTS" id="PR00081">
    <property type="entry name" value="GDHRDH"/>
</dbReference>
<dbReference type="InterPro" id="IPR050259">
    <property type="entry name" value="SDR"/>
</dbReference>
<evidence type="ECO:0000256" key="3">
    <source>
        <dbReference type="RuleBase" id="RU000363"/>
    </source>
</evidence>
<proteinExistence type="inferred from homology"/>
<dbReference type="AlphaFoldDB" id="A7HPE8"/>
<dbReference type="InterPro" id="IPR036291">
    <property type="entry name" value="NAD(P)-bd_dom_sf"/>
</dbReference>
<evidence type="ECO:0000313" key="5">
    <source>
        <dbReference type="EMBL" id="ABS61781.1"/>
    </source>
</evidence>
<dbReference type="OrthoDB" id="9803333at2"/>
<dbReference type="RefSeq" id="WP_011995072.1">
    <property type="nucleotide sequence ID" value="NC_009719.1"/>
</dbReference>
<dbReference type="InterPro" id="IPR057326">
    <property type="entry name" value="KR_dom"/>
</dbReference>
<dbReference type="Gene3D" id="3.40.50.720">
    <property type="entry name" value="NAD(P)-binding Rossmann-like Domain"/>
    <property type="match status" value="1"/>
</dbReference>
<keyword evidence="6" id="KW-1185">Reference proteome</keyword>
<dbReference type="EMBL" id="CP000774">
    <property type="protein sequence ID" value="ABS61781.1"/>
    <property type="molecule type" value="Genomic_DNA"/>
</dbReference>
<comment type="similarity">
    <text evidence="1 3">Belongs to the short-chain dehydrogenases/reductases (SDR) family.</text>
</comment>
<dbReference type="PANTHER" id="PTHR42879">
    <property type="entry name" value="3-OXOACYL-(ACYL-CARRIER-PROTEIN) REDUCTASE"/>
    <property type="match status" value="1"/>
</dbReference>
<dbReference type="KEGG" id="pla:Plav_0158"/>
<dbReference type="InterPro" id="IPR020904">
    <property type="entry name" value="Sc_DH/Rdtase_CS"/>
</dbReference>
<dbReference type="Proteomes" id="UP000006377">
    <property type="component" value="Chromosome"/>
</dbReference>
<dbReference type="STRING" id="402881.Plav_0158"/>
<dbReference type="GO" id="GO:0032787">
    <property type="term" value="P:monocarboxylic acid metabolic process"/>
    <property type="evidence" value="ECO:0007669"/>
    <property type="project" value="UniProtKB-ARBA"/>
</dbReference>
<dbReference type="SUPFAM" id="SSF51735">
    <property type="entry name" value="NAD(P)-binding Rossmann-fold domains"/>
    <property type="match status" value="1"/>
</dbReference>